<sequence>MSSSDSQIANATVDEVLKFVFLLHDSVIHAFILANRASHYRPSLKAGCIVRLERFEVARVAHMYKVAEHQFLIRFLPSTHFGEVHTNAPIIKSDRFMVRRYDQLQVLANTNLELPDVVGEIRSFQGSNLSNDSVTTRVVGRFLFEPLPVK</sequence>
<name>A0ABC8L416_ERUVS</name>
<protein>
    <submittedName>
        <fullName evidence="1">Uncharacterized protein</fullName>
    </submittedName>
</protein>
<evidence type="ECO:0000313" key="2">
    <source>
        <dbReference type="Proteomes" id="UP001642260"/>
    </source>
</evidence>
<accession>A0ABC8L416</accession>
<proteinExistence type="predicted"/>
<dbReference type="AlphaFoldDB" id="A0ABC8L416"/>
<comment type="caution">
    <text evidence="1">The sequence shown here is derived from an EMBL/GenBank/DDBJ whole genome shotgun (WGS) entry which is preliminary data.</text>
</comment>
<organism evidence="1 2">
    <name type="scientific">Eruca vesicaria subsp. sativa</name>
    <name type="common">Garden rocket</name>
    <name type="synonym">Eruca sativa</name>
    <dbReference type="NCBI Taxonomy" id="29727"/>
    <lineage>
        <taxon>Eukaryota</taxon>
        <taxon>Viridiplantae</taxon>
        <taxon>Streptophyta</taxon>
        <taxon>Embryophyta</taxon>
        <taxon>Tracheophyta</taxon>
        <taxon>Spermatophyta</taxon>
        <taxon>Magnoliopsida</taxon>
        <taxon>eudicotyledons</taxon>
        <taxon>Gunneridae</taxon>
        <taxon>Pentapetalae</taxon>
        <taxon>rosids</taxon>
        <taxon>malvids</taxon>
        <taxon>Brassicales</taxon>
        <taxon>Brassicaceae</taxon>
        <taxon>Brassiceae</taxon>
        <taxon>Eruca</taxon>
    </lineage>
</organism>
<evidence type="ECO:0000313" key="1">
    <source>
        <dbReference type="EMBL" id="CAH8373682.1"/>
    </source>
</evidence>
<dbReference type="EMBL" id="CAKOAT010445154">
    <property type="protein sequence ID" value="CAH8373682.1"/>
    <property type="molecule type" value="Genomic_DNA"/>
</dbReference>
<reference evidence="1 2" key="1">
    <citation type="submission" date="2022-03" db="EMBL/GenBank/DDBJ databases">
        <authorList>
            <person name="Macdonald S."/>
            <person name="Ahmed S."/>
            <person name="Newling K."/>
        </authorList>
    </citation>
    <scope>NUCLEOTIDE SEQUENCE [LARGE SCALE GENOMIC DNA]</scope>
</reference>
<keyword evidence="2" id="KW-1185">Reference proteome</keyword>
<dbReference type="Proteomes" id="UP001642260">
    <property type="component" value="Unassembled WGS sequence"/>
</dbReference>
<dbReference type="CDD" id="cd04480">
    <property type="entry name" value="RPA1_DBD_A_like"/>
    <property type="match status" value="1"/>
</dbReference>
<gene>
    <name evidence="1" type="ORF">ERUC_LOCUS31892</name>
</gene>